<dbReference type="NCBIfam" id="NF003519">
    <property type="entry name" value="PRK05182.2-5"/>
    <property type="match status" value="1"/>
</dbReference>
<evidence type="ECO:0000313" key="13">
    <source>
        <dbReference type="EMBL" id="OGL73491.1"/>
    </source>
</evidence>
<dbReference type="GO" id="GO:0003899">
    <property type="term" value="F:DNA-directed RNA polymerase activity"/>
    <property type="evidence" value="ECO:0007669"/>
    <property type="project" value="UniProtKB-EC"/>
</dbReference>
<protein>
    <recommendedName>
        <fullName evidence="3">DNA-directed RNA polymerase subunit alpha</fullName>
        <ecNumber evidence="2">2.7.7.6</ecNumber>
    </recommendedName>
    <alternativeName>
        <fullName evidence="9">RNA polymerase subunit alpha</fullName>
    </alternativeName>
    <alternativeName>
        <fullName evidence="8">Transcriptase subunit alpha</fullName>
    </alternativeName>
</protein>
<evidence type="ECO:0000256" key="11">
    <source>
        <dbReference type="SAM" id="MobiDB-lite"/>
    </source>
</evidence>
<dbReference type="InterPro" id="IPR011773">
    <property type="entry name" value="DNA-dir_RpoA"/>
</dbReference>
<evidence type="ECO:0000256" key="3">
    <source>
        <dbReference type="ARBA" id="ARBA00015972"/>
    </source>
</evidence>
<comment type="caution">
    <text evidence="13">The sequence shown here is derived from an EMBL/GenBank/DDBJ whole genome shotgun (WGS) entry which is preliminary data.</text>
</comment>
<sequence>MEELLLPSKIELVPGKDESRQGTLVIEPCFHGYGATIGNALRRVLLSSLPGAAVTAVKIKGVTHEFTALPGVKEDTLEIILNLKSLRMRVFTDEPVRLKLYAKGDTEATGADIEKNSDVEIVNPDLHIATLTEKNAELEIEIFVARGRGYIPTEERGKEKAELGVIAIDAVYTPVREVGYHVENTRVGQITNFDKLVMDIETDGTITPAEAVDSAVKILIDHFNIIRSRGVLPVEAETVVVEAAVEPAPSAEAATEAGGEEEEPKAKKKSAEEKPKKAKKKAK</sequence>
<dbReference type="Gene3D" id="3.30.1360.10">
    <property type="entry name" value="RNA polymerase, RBP11-like subunit"/>
    <property type="match status" value="1"/>
</dbReference>
<dbReference type="Proteomes" id="UP000177088">
    <property type="component" value="Unassembled WGS sequence"/>
</dbReference>
<comment type="similarity">
    <text evidence="1">Belongs to the RNA polymerase alpha chain family.</text>
</comment>
<keyword evidence="7" id="KW-0804">Transcription</keyword>
<evidence type="ECO:0000256" key="1">
    <source>
        <dbReference type="ARBA" id="ARBA00007123"/>
    </source>
</evidence>
<dbReference type="GO" id="GO:0006351">
    <property type="term" value="P:DNA-templated transcription"/>
    <property type="evidence" value="ECO:0007669"/>
    <property type="project" value="InterPro"/>
</dbReference>
<comment type="catalytic activity">
    <reaction evidence="10">
        <text>RNA(n) + a ribonucleoside 5'-triphosphate = RNA(n+1) + diphosphate</text>
        <dbReference type="Rhea" id="RHEA:21248"/>
        <dbReference type="Rhea" id="RHEA-COMP:14527"/>
        <dbReference type="Rhea" id="RHEA-COMP:17342"/>
        <dbReference type="ChEBI" id="CHEBI:33019"/>
        <dbReference type="ChEBI" id="CHEBI:61557"/>
        <dbReference type="ChEBI" id="CHEBI:140395"/>
        <dbReference type="EC" id="2.7.7.6"/>
    </reaction>
</comment>
<dbReference type="EC" id="2.7.7.6" evidence="2"/>
<keyword evidence="6" id="KW-0548">Nucleotidyltransferase</keyword>
<dbReference type="SMART" id="SM00662">
    <property type="entry name" value="RPOLD"/>
    <property type="match status" value="1"/>
</dbReference>
<gene>
    <name evidence="13" type="ORF">A3C96_03220</name>
</gene>
<evidence type="ECO:0000256" key="2">
    <source>
        <dbReference type="ARBA" id="ARBA00012418"/>
    </source>
</evidence>
<keyword evidence="4 13" id="KW-0240">DNA-directed RNA polymerase</keyword>
<name>A0A1F7U5I3_9BACT</name>
<accession>A0A1F7U5I3</accession>
<evidence type="ECO:0000256" key="9">
    <source>
        <dbReference type="ARBA" id="ARBA00033070"/>
    </source>
</evidence>
<dbReference type="InterPro" id="IPR011262">
    <property type="entry name" value="DNA-dir_RNA_pol_insert"/>
</dbReference>
<evidence type="ECO:0000313" key="14">
    <source>
        <dbReference type="Proteomes" id="UP000177088"/>
    </source>
</evidence>
<dbReference type="FunFam" id="2.170.120.12:FF:000001">
    <property type="entry name" value="DNA-directed RNA polymerase subunit alpha"/>
    <property type="match status" value="1"/>
</dbReference>
<dbReference type="InterPro" id="IPR036643">
    <property type="entry name" value="RNApol_insert_sf"/>
</dbReference>
<dbReference type="InterPro" id="IPR011263">
    <property type="entry name" value="DNA-dir_RNA_pol_RpoA/D/Rpb3"/>
</dbReference>
<reference evidence="13 14" key="1">
    <citation type="journal article" date="2016" name="Nat. Commun.">
        <title>Thousands of microbial genomes shed light on interconnected biogeochemical processes in an aquifer system.</title>
        <authorList>
            <person name="Anantharaman K."/>
            <person name="Brown C.T."/>
            <person name="Hug L.A."/>
            <person name="Sharon I."/>
            <person name="Castelle C.J."/>
            <person name="Probst A.J."/>
            <person name="Thomas B.C."/>
            <person name="Singh A."/>
            <person name="Wilkins M.J."/>
            <person name="Karaoz U."/>
            <person name="Brodie E.L."/>
            <person name="Williams K.H."/>
            <person name="Hubbard S.S."/>
            <person name="Banfield J.F."/>
        </authorList>
    </citation>
    <scope>NUCLEOTIDE SEQUENCE [LARGE SCALE GENOMIC DNA]</scope>
</reference>
<organism evidence="13 14">
    <name type="scientific">Candidatus Uhrbacteria bacterium RIFCSPHIGHO2_02_FULL_60_10</name>
    <dbReference type="NCBI Taxonomy" id="1802392"/>
    <lineage>
        <taxon>Bacteria</taxon>
        <taxon>Candidatus Uhriibacteriota</taxon>
    </lineage>
</organism>
<dbReference type="SUPFAM" id="SSF56553">
    <property type="entry name" value="Insert subdomain of RNA polymerase alpha subunit"/>
    <property type="match status" value="1"/>
</dbReference>
<keyword evidence="5" id="KW-0808">Transferase</keyword>
<evidence type="ECO:0000256" key="8">
    <source>
        <dbReference type="ARBA" id="ARBA00032524"/>
    </source>
</evidence>
<dbReference type="SUPFAM" id="SSF55257">
    <property type="entry name" value="RBP11-like subunits of RNA polymerase"/>
    <property type="match status" value="1"/>
</dbReference>
<evidence type="ECO:0000259" key="12">
    <source>
        <dbReference type="SMART" id="SM00662"/>
    </source>
</evidence>
<dbReference type="AlphaFoldDB" id="A0A1F7U5I3"/>
<feature type="region of interest" description="Disordered" evidence="11">
    <location>
        <begin position="245"/>
        <end position="283"/>
    </location>
</feature>
<evidence type="ECO:0000256" key="6">
    <source>
        <dbReference type="ARBA" id="ARBA00022695"/>
    </source>
</evidence>
<dbReference type="GO" id="GO:0000428">
    <property type="term" value="C:DNA-directed RNA polymerase complex"/>
    <property type="evidence" value="ECO:0007669"/>
    <property type="project" value="UniProtKB-KW"/>
</dbReference>
<dbReference type="EMBL" id="MGEA01000057">
    <property type="protein sequence ID" value="OGL73491.1"/>
    <property type="molecule type" value="Genomic_DNA"/>
</dbReference>
<dbReference type="NCBIfam" id="TIGR02027">
    <property type="entry name" value="rpoA"/>
    <property type="match status" value="1"/>
</dbReference>
<evidence type="ECO:0000256" key="7">
    <source>
        <dbReference type="ARBA" id="ARBA00023163"/>
    </source>
</evidence>
<dbReference type="GO" id="GO:0005737">
    <property type="term" value="C:cytoplasm"/>
    <property type="evidence" value="ECO:0007669"/>
    <property type="project" value="UniProtKB-ARBA"/>
</dbReference>
<proteinExistence type="inferred from homology"/>
<dbReference type="CDD" id="cd06928">
    <property type="entry name" value="RNAP_alpha_NTD"/>
    <property type="match status" value="1"/>
</dbReference>
<evidence type="ECO:0000256" key="5">
    <source>
        <dbReference type="ARBA" id="ARBA00022679"/>
    </source>
</evidence>
<evidence type="ECO:0000256" key="10">
    <source>
        <dbReference type="ARBA" id="ARBA00048552"/>
    </source>
</evidence>
<dbReference type="InterPro" id="IPR036603">
    <property type="entry name" value="RBP11-like"/>
</dbReference>
<dbReference type="Gene3D" id="2.170.120.12">
    <property type="entry name" value="DNA-directed RNA polymerase, insert domain"/>
    <property type="match status" value="1"/>
</dbReference>
<dbReference type="Pfam" id="PF01193">
    <property type="entry name" value="RNA_pol_L"/>
    <property type="match status" value="1"/>
</dbReference>
<dbReference type="Pfam" id="PF01000">
    <property type="entry name" value="RNA_pol_A_bac"/>
    <property type="match status" value="1"/>
</dbReference>
<dbReference type="GO" id="GO:0003677">
    <property type="term" value="F:DNA binding"/>
    <property type="evidence" value="ECO:0007669"/>
    <property type="project" value="InterPro"/>
</dbReference>
<feature type="domain" description="DNA-directed RNA polymerase RpoA/D/Rpb3-type" evidence="12">
    <location>
        <begin position="21"/>
        <end position="229"/>
    </location>
</feature>
<evidence type="ECO:0000256" key="4">
    <source>
        <dbReference type="ARBA" id="ARBA00022478"/>
    </source>
</evidence>
<dbReference type="GO" id="GO:0046983">
    <property type="term" value="F:protein dimerization activity"/>
    <property type="evidence" value="ECO:0007669"/>
    <property type="project" value="InterPro"/>
</dbReference>
<feature type="compositionally biased region" description="Low complexity" evidence="11">
    <location>
        <begin position="245"/>
        <end position="257"/>
    </location>
</feature>